<dbReference type="WBParaSite" id="L893_g13097.t1">
    <property type="protein sequence ID" value="L893_g13097.t1"/>
    <property type="gene ID" value="L893_g13097"/>
</dbReference>
<reference evidence="2" key="1">
    <citation type="submission" date="2016-11" db="UniProtKB">
        <authorList>
            <consortium name="WormBaseParasite"/>
        </authorList>
    </citation>
    <scope>IDENTIFICATION</scope>
</reference>
<organism evidence="1 2">
    <name type="scientific">Steinernema glaseri</name>
    <dbReference type="NCBI Taxonomy" id="37863"/>
    <lineage>
        <taxon>Eukaryota</taxon>
        <taxon>Metazoa</taxon>
        <taxon>Ecdysozoa</taxon>
        <taxon>Nematoda</taxon>
        <taxon>Chromadorea</taxon>
        <taxon>Rhabditida</taxon>
        <taxon>Tylenchina</taxon>
        <taxon>Panagrolaimomorpha</taxon>
        <taxon>Strongyloidoidea</taxon>
        <taxon>Steinernematidae</taxon>
        <taxon>Steinernema</taxon>
    </lineage>
</organism>
<keyword evidence="1" id="KW-1185">Reference proteome</keyword>
<dbReference type="Proteomes" id="UP000095287">
    <property type="component" value="Unplaced"/>
</dbReference>
<protein>
    <submittedName>
        <fullName evidence="2">F-box domain-containing protein</fullName>
    </submittedName>
</protein>
<evidence type="ECO:0000313" key="1">
    <source>
        <dbReference type="Proteomes" id="UP000095287"/>
    </source>
</evidence>
<evidence type="ECO:0000313" key="2">
    <source>
        <dbReference type="WBParaSite" id="L893_g13097.t1"/>
    </source>
</evidence>
<accession>A0A1I7Y611</accession>
<sequence length="382" mass="44064">MTGSQLLRSHTFRIVSTINRKIYVFSNLSRTTMDSVPWKFVDSVVDLFSKRTLQQLAQEVRRSLWKDVVDLHRRNRVYYRVDFRMEEGGIKHVFKNGTEVDLSINMRTIREKGRFARISLVSDSTTDRDLSYFNAHFDPFNRYIFNWDGVEPLGEAETAKLLETISPQIDPASCCFQSFTGSPDCTRVLLTSLFKRVYLQRITVLFCGQIAYDFLEDQINNSPFLSNVTISGKNWPTPTPDLLMKLCLKGRPGKLVGVCVYDGIHLDSNYIQNLFDLWKENGNLQFELFSFPHILDKKGLHALMSKGKLLRSAKRASWIRDEISFFEHGTEKSVAILSDDGCLIRCFTCECDTSKKCLFKERSPRLHKLQKNGMLVNDGLDF</sequence>
<name>A0A1I7Y611_9BILA</name>
<proteinExistence type="predicted"/>
<dbReference type="AlphaFoldDB" id="A0A1I7Y611"/>